<dbReference type="EMBL" id="JANJZL010000022">
    <property type="protein sequence ID" value="MCR2045595.1"/>
    <property type="molecule type" value="Genomic_DNA"/>
</dbReference>
<dbReference type="Gene3D" id="1.10.530.10">
    <property type="match status" value="1"/>
</dbReference>
<dbReference type="InterPro" id="IPR002901">
    <property type="entry name" value="MGlyc_endo_b_GlcNAc-like_dom"/>
</dbReference>
<dbReference type="PANTHER" id="PTHR34408">
    <property type="entry name" value="FAMILY PROTEIN, PUTATIVE-RELATED"/>
    <property type="match status" value="1"/>
</dbReference>
<dbReference type="InterPro" id="IPR003646">
    <property type="entry name" value="SH3-like_bac-type"/>
</dbReference>
<name>A0A9X2MM63_9FIRM</name>
<dbReference type="SMART" id="SM00047">
    <property type="entry name" value="LYZ2"/>
    <property type="match status" value="1"/>
</dbReference>
<gene>
    <name evidence="2" type="ORF">NSA23_16035</name>
</gene>
<dbReference type="Pfam" id="PF07495">
    <property type="entry name" value="Y_Y_Y"/>
    <property type="match status" value="2"/>
</dbReference>
<dbReference type="Gene3D" id="2.30.30.40">
    <property type="entry name" value="SH3 Domains"/>
    <property type="match status" value="2"/>
</dbReference>
<sequence>MKRKLSLIVLLIVMIMVPTVIVEASDGLDNLDIISIEINKKELVEGDTFNLQANISGDTSQVDELVFKYKLKNTNDTKELKLGYNNEKKLWELNLQINKDWKDGVWELYEVDYSLIQDTNYQTLECHECYADANFTVVRSTDSSIDIEKKQAEKDQVEKSQVEKSQNVELTASTINGSYVEKVDWTVDKKSPQDLGSSIKITANAEGGKDVVYLFQIKKDGVWKTLRSYSEDNTYTWTPDEPGEYLFSVIARDKHTWEKSAFMNKRYTINGNYVKEVDWTADKQSPQDLGSSIKITANSKGSDNAVYLFQIKKDGVWKTLRGYSEDNTYIWTPDEPGEYLFSVIARDKYTWDEFVFMNKRYTINGNYVEKVDWTVDKKSPQDLGSSIKITANAEGGKDVVYLFQIKKDGVWKTLRSYSEDNTYTWTPDEPGEYLFSVIARDKHTWEKSAFMNKRYTINGNYVKEVDWTADKQSPQDLGSSIKITANSKGSDNAVYLFQIKKDGVWKTLRGYSEDNTYIWTPDEPGEYLFSVIARDKYTWDEFVFMNKRYTINTINTIGGKNSYYITYYDKSFEEALKIQMSRNPQTDLYGGGWKTAKQEDVAYYLNPKNFLQFTPVEGTSQNDIVKVTASTLNVRSQPTVNSNILTQVFNGSTYKVLGESNGWYKIEANNKIGWISGQYVIATSDIQYLNTIQVTATVLNVREKPTTNSSIVSQVKAGSAYIVLDKSNGWYKINANGKIGWVYGEYVNSVNDFPREMYQFLVLSGTSGISINDLNNALRGKGILEGKGQAFIEAGKQHNVNELYLLSHAFLETGNGTSKLATGILVDKVDGKAVTPRVVYNMFGIGAADKDPLRLGAEYAYKEGWFTPEAAIIGGAKFISKSYINNPNYQQDTLYKMRWNPISPGSHQYATDIGWALKQTRNIDIMMEICAQSSSVTLRFDIPKYR</sequence>
<protein>
    <submittedName>
        <fullName evidence="2">SH3 domain-containing protein</fullName>
    </submittedName>
</protein>
<organism evidence="2 3">
    <name type="scientific">Anaerosalibacter massiliensis</name>
    <dbReference type="NCBI Taxonomy" id="1347392"/>
    <lineage>
        <taxon>Bacteria</taxon>
        <taxon>Bacillati</taxon>
        <taxon>Bacillota</taxon>
        <taxon>Tissierellia</taxon>
        <taxon>Tissierellales</taxon>
        <taxon>Sporanaerobacteraceae</taxon>
        <taxon>Anaerosalibacter</taxon>
    </lineage>
</organism>
<feature type="domain" description="SH3b" evidence="1">
    <location>
        <begin position="620"/>
        <end position="684"/>
    </location>
</feature>
<dbReference type="PANTHER" id="PTHR34408:SF1">
    <property type="entry name" value="GLYCOSYL HYDROLASE FAMILY 19 DOMAIN-CONTAINING PROTEIN HI_1415"/>
    <property type="match status" value="1"/>
</dbReference>
<dbReference type="GO" id="GO:0004040">
    <property type="term" value="F:amidase activity"/>
    <property type="evidence" value="ECO:0007669"/>
    <property type="project" value="InterPro"/>
</dbReference>
<evidence type="ECO:0000313" key="3">
    <source>
        <dbReference type="Proteomes" id="UP001142078"/>
    </source>
</evidence>
<keyword evidence="3" id="KW-1185">Reference proteome</keyword>
<dbReference type="Pfam" id="PF01832">
    <property type="entry name" value="Glucosaminidase"/>
    <property type="match status" value="1"/>
</dbReference>
<dbReference type="PROSITE" id="PS51781">
    <property type="entry name" value="SH3B"/>
    <property type="match status" value="2"/>
</dbReference>
<evidence type="ECO:0000313" key="2">
    <source>
        <dbReference type="EMBL" id="MCR2045595.1"/>
    </source>
</evidence>
<accession>A0A9X2MM63</accession>
<dbReference type="AlphaFoldDB" id="A0A9X2MM63"/>
<evidence type="ECO:0000259" key="1">
    <source>
        <dbReference type="PROSITE" id="PS51781"/>
    </source>
</evidence>
<dbReference type="InterPro" id="IPR052354">
    <property type="entry name" value="Cell_Wall_Dynamics_Protein"/>
</dbReference>
<dbReference type="InterPro" id="IPR011123">
    <property type="entry name" value="Y_Y_Y"/>
</dbReference>
<reference evidence="2" key="1">
    <citation type="submission" date="2022-07" db="EMBL/GenBank/DDBJ databases">
        <title>Enhanced cultured diversity of the mouse gut microbiota enables custom-made synthetic communities.</title>
        <authorList>
            <person name="Afrizal A."/>
        </authorList>
    </citation>
    <scope>NUCLEOTIDE SEQUENCE</scope>
    <source>
        <strain evidence="2">DSM 29482</strain>
    </source>
</reference>
<comment type="caution">
    <text evidence="2">The sequence shown here is derived from an EMBL/GenBank/DDBJ whole genome shotgun (WGS) entry which is preliminary data.</text>
</comment>
<feature type="domain" description="SH3b" evidence="1">
    <location>
        <begin position="689"/>
        <end position="751"/>
    </location>
</feature>
<dbReference type="SMART" id="SM00287">
    <property type="entry name" value="SH3b"/>
    <property type="match status" value="2"/>
</dbReference>
<proteinExistence type="predicted"/>
<dbReference type="Pfam" id="PF08239">
    <property type="entry name" value="SH3_3"/>
    <property type="match status" value="2"/>
</dbReference>
<dbReference type="RefSeq" id="WP_257490773.1">
    <property type="nucleotide sequence ID" value="NZ_JANJZL010000022.1"/>
</dbReference>
<dbReference type="Proteomes" id="UP001142078">
    <property type="component" value="Unassembled WGS sequence"/>
</dbReference>